<name>A0A6A5Z941_9PLEO</name>
<organism evidence="1 2">
    <name type="scientific">Lophiotrema nucula</name>
    <dbReference type="NCBI Taxonomy" id="690887"/>
    <lineage>
        <taxon>Eukaryota</taxon>
        <taxon>Fungi</taxon>
        <taxon>Dikarya</taxon>
        <taxon>Ascomycota</taxon>
        <taxon>Pezizomycotina</taxon>
        <taxon>Dothideomycetes</taxon>
        <taxon>Pleosporomycetidae</taxon>
        <taxon>Pleosporales</taxon>
        <taxon>Lophiotremataceae</taxon>
        <taxon>Lophiotrema</taxon>
    </lineage>
</organism>
<dbReference type="EMBL" id="ML977321">
    <property type="protein sequence ID" value="KAF2116039.1"/>
    <property type="molecule type" value="Genomic_DNA"/>
</dbReference>
<keyword evidence="2" id="KW-1185">Reference proteome</keyword>
<sequence length="152" mass="16969">MATAGSVDLTEAHSPKDTSISTFESILPELKHELKKVRHNHDKHEPEYFRAVKDLSDDELTAFTADNLVAVRAGESAYGLHLFGKVKIPALENGYIHVRIFIAAKDGTDGSTVDERVAKLHSIHTEEVVKDDGDHVYRAIFGKDDPLEWFDT</sequence>
<proteinExistence type="predicted"/>
<reference evidence="1" key="1">
    <citation type="journal article" date="2020" name="Stud. Mycol.">
        <title>101 Dothideomycetes genomes: a test case for predicting lifestyles and emergence of pathogens.</title>
        <authorList>
            <person name="Haridas S."/>
            <person name="Albert R."/>
            <person name="Binder M."/>
            <person name="Bloem J."/>
            <person name="Labutti K."/>
            <person name="Salamov A."/>
            <person name="Andreopoulos B."/>
            <person name="Baker S."/>
            <person name="Barry K."/>
            <person name="Bills G."/>
            <person name="Bluhm B."/>
            <person name="Cannon C."/>
            <person name="Castanera R."/>
            <person name="Culley D."/>
            <person name="Daum C."/>
            <person name="Ezra D."/>
            <person name="Gonzalez J."/>
            <person name="Henrissat B."/>
            <person name="Kuo A."/>
            <person name="Liang C."/>
            <person name="Lipzen A."/>
            <person name="Lutzoni F."/>
            <person name="Magnuson J."/>
            <person name="Mondo S."/>
            <person name="Nolan M."/>
            <person name="Ohm R."/>
            <person name="Pangilinan J."/>
            <person name="Park H.-J."/>
            <person name="Ramirez L."/>
            <person name="Alfaro M."/>
            <person name="Sun H."/>
            <person name="Tritt A."/>
            <person name="Yoshinaga Y."/>
            <person name="Zwiers L.-H."/>
            <person name="Turgeon B."/>
            <person name="Goodwin S."/>
            <person name="Spatafora J."/>
            <person name="Crous P."/>
            <person name="Grigoriev I."/>
        </authorList>
    </citation>
    <scope>NUCLEOTIDE SEQUENCE</scope>
    <source>
        <strain evidence="1">CBS 627.86</strain>
    </source>
</reference>
<dbReference type="OrthoDB" id="3344950at2759"/>
<gene>
    <name evidence="1" type="ORF">BDV96DRAFT_40655</name>
</gene>
<evidence type="ECO:0000313" key="1">
    <source>
        <dbReference type="EMBL" id="KAF2116039.1"/>
    </source>
</evidence>
<protein>
    <submittedName>
        <fullName evidence="1">Uncharacterized protein</fullName>
    </submittedName>
</protein>
<accession>A0A6A5Z941</accession>
<dbReference type="Proteomes" id="UP000799770">
    <property type="component" value="Unassembled WGS sequence"/>
</dbReference>
<dbReference type="AlphaFoldDB" id="A0A6A5Z941"/>
<evidence type="ECO:0000313" key="2">
    <source>
        <dbReference type="Proteomes" id="UP000799770"/>
    </source>
</evidence>